<accession>A0ACB9XZZ5</accession>
<keyword evidence="2" id="KW-1185">Reference proteome</keyword>
<dbReference type="Proteomes" id="UP001057452">
    <property type="component" value="Chromosome 1"/>
</dbReference>
<comment type="caution">
    <text evidence="1">The sequence shown here is derived from an EMBL/GenBank/DDBJ whole genome shotgun (WGS) entry which is preliminary data.</text>
</comment>
<protein>
    <submittedName>
        <fullName evidence="1">Uncharacterized protein</fullName>
    </submittedName>
</protein>
<reference evidence="1" key="1">
    <citation type="submission" date="2022-05" db="EMBL/GenBank/DDBJ databases">
        <title>Chromosome-level genome of Chaenocephalus aceratus.</title>
        <authorList>
            <person name="Park H."/>
        </authorList>
    </citation>
    <scope>NUCLEOTIDE SEQUENCE</scope>
    <source>
        <strain evidence="1">KU_202001</strain>
    </source>
</reference>
<evidence type="ECO:0000313" key="2">
    <source>
        <dbReference type="Proteomes" id="UP001057452"/>
    </source>
</evidence>
<dbReference type="EMBL" id="CM043785">
    <property type="protein sequence ID" value="KAI4832898.1"/>
    <property type="molecule type" value="Genomic_DNA"/>
</dbReference>
<gene>
    <name evidence="1" type="ORF">KUCAC02_015838</name>
</gene>
<organism evidence="1 2">
    <name type="scientific">Chaenocephalus aceratus</name>
    <name type="common">Blackfin icefish</name>
    <name type="synonym">Chaenichthys aceratus</name>
    <dbReference type="NCBI Taxonomy" id="36190"/>
    <lineage>
        <taxon>Eukaryota</taxon>
        <taxon>Metazoa</taxon>
        <taxon>Chordata</taxon>
        <taxon>Craniata</taxon>
        <taxon>Vertebrata</taxon>
        <taxon>Euteleostomi</taxon>
        <taxon>Actinopterygii</taxon>
        <taxon>Neopterygii</taxon>
        <taxon>Teleostei</taxon>
        <taxon>Neoteleostei</taxon>
        <taxon>Acanthomorphata</taxon>
        <taxon>Eupercaria</taxon>
        <taxon>Perciformes</taxon>
        <taxon>Notothenioidei</taxon>
        <taxon>Channichthyidae</taxon>
        <taxon>Chaenocephalus</taxon>
    </lineage>
</organism>
<proteinExistence type="predicted"/>
<sequence>MKMLLKSGSSVNGQSDEGQIPLHLSSQHGHYDGSEMLLQHQSNPCISDSAAKTPLDLACEFGRVTVVQLLLSSNMCAAMLEPKPTDPNGVSPLHLAAKNGHIDVIRLLIQAGIDINRQSESGTALHQAALCGKTEVVRLLLDSGISAGVRNTLSQTALDIVNQFTTTQASREIKQLLRDASAAMQVRALKDYCNNYDLTSLNIKNGDIITVLEQHSDGRWKGCIHDNRTGNDRVGYFPSNMVEVIKRAGSRTAEQSPQGSPTLGHPSGANEDIWVLRRPLAGGERSGSVGSLGSVRSTSSLQSSGNTHVLTTPAPSPLPAHTPGVNTHGLNAPGLHAQSEGVKLLATVLSQSVKAKEHLLEQSQSVEQSATQGTSSCTVHEQRSFERKAEEDDGKDLTAIGVMKPGHRKKLTSEISKLPSTDWLPDNSYLGDWLSHLGLSQYYQVLVQNGYENIDFISDISLEDLQEIGITKLGHQKKLMLGVRRLKDLQRGERGSEDAQSSSSPPPSPGGSTSSEARREARKQKDGAPNPLAKPRPGPPHSQTPPHTPTQTPPQTPPHGRTQQASPRARPRPSTQLAAADSSVPLLRLPSEEEERRRTHSLIGSESDSRYATVCRSSSAHPTPNDVTVNRSQSSVTLRPRRKGRPPTPPKRSCSSITGGDGDAEGQVEGLLGPPSYRERRASDCGSLGSALRSQDSGGLERSEGILGVFRSLAAMLETSIVGGAKTLPRNVGGSTSYLQVSPPVLRRQAGAGGLGSEEEDVLSRRRTICGPEALPCDPINLLPRQPVQQRPEPRPRSTMVSSSSSEISDGTATLRRRPRPVPTDSEVDSPSSHTESNRKIVGEPQQNGSVVLRRRPVSEVADRAEESCEWMEARKSLKPPVSPKLCTVNMRNTQTDPPTPTRRVPIPGPDSMEPAQSPEPKRVPPPVSPKPRGPPTAPKPGKTTLLSTPSHRPSSGSRHPLCSLSLPWTPLTSPSPAQSPSTPSPHPVKPPRSSIAGLSIDLIGEQEEERKRAEEKNLRELESQVEEVKQEREEEQHRLEETSASLAAAVQAVENEMKEEDAENDKTSSVSILDDIGSMFDDLADQLDAMLD</sequence>
<name>A0ACB9XZZ5_CHAAC</name>
<evidence type="ECO:0000313" key="1">
    <source>
        <dbReference type="EMBL" id="KAI4832898.1"/>
    </source>
</evidence>